<keyword evidence="2" id="KW-1185">Reference proteome</keyword>
<dbReference type="InterPro" id="IPR027417">
    <property type="entry name" value="P-loop_NTPase"/>
</dbReference>
<dbReference type="RefSeq" id="WP_252083539.1">
    <property type="nucleotide sequence ID" value="NZ_CP092418.1"/>
</dbReference>
<proteinExistence type="predicted"/>
<sequence length="333" mass="37810">MKRVNAIRPFIKSPFITEMLKLFDTLRLKKQQFDVASCLLLTGESGSGKSALAEYYVNKNPIVEQDERTYIPVLHFELKAISTPLEFLRSLLVAIGDPQQGMGARNQGELYERLITLIRVVGVELLILDEIQVIIERRSAKVVTGIADIFKDLIKDTKVPIVFMGMPWSKYLVDSNRQLKGRIAYRHIVPPFRISQKTERDNYRRLLKLLSDAYGISSGIKLEDIAITYRVFAATDGNLRATANLIGDAYILSKLESRSFDLKLFADVMGEYGVADNINPFLLSIDKLELRELIVHSDWHFGYRVNKNSIVDAEYAIYGIAPNKRLYMIEGAA</sequence>
<accession>A0ABY4VA29</accession>
<dbReference type="SUPFAM" id="SSF52540">
    <property type="entry name" value="P-loop containing nucleoside triphosphate hydrolases"/>
    <property type="match status" value="1"/>
</dbReference>
<dbReference type="InterPro" id="IPR025662">
    <property type="entry name" value="Sigma_54_int_dom_ATP-bd_1"/>
</dbReference>
<reference evidence="1" key="1">
    <citation type="submission" date="2022-02" db="EMBL/GenBank/DDBJ databases">
        <title>Coral-associated bacteria.</title>
        <authorList>
            <person name="Tang K."/>
            <person name="Wang X."/>
        </authorList>
    </citation>
    <scope>NUCLEOTIDE SEQUENCE</scope>
    <source>
        <strain evidence="1">SCSIO 43006</strain>
    </source>
</reference>
<name>A0ABY4VA29_9GAMM</name>
<evidence type="ECO:0000313" key="1">
    <source>
        <dbReference type="EMBL" id="USD21136.1"/>
    </source>
</evidence>
<dbReference type="InterPro" id="IPR008868">
    <property type="entry name" value="TniB"/>
</dbReference>
<dbReference type="PROSITE" id="PS00675">
    <property type="entry name" value="SIGMA54_INTERACT_1"/>
    <property type="match status" value="1"/>
</dbReference>
<evidence type="ECO:0000313" key="2">
    <source>
        <dbReference type="Proteomes" id="UP001055658"/>
    </source>
</evidence>
<protein>
    <submittedName>
        <fullName evidence="1">TniB family NTP-binding protein</fullName>
    </submittedName>
</protein>
<dbReference type="EMBL" id="CP092418">
    <property type="protein sequence ID" value="USD21136.1"/>
    <property type="molecule type" value="Genomic_DNA"/>
</dbReference>
<gene>
    <name evidence="1" type="ORF">MJO52_19045</name>
</gene>
<dbReference type="Gene3D" id="3.40.50.300">
    <property type="entry name" value="P-loop containing nucleotide triphosphate hydrolases"/>
    <property type="match status" value="1"/>
</dbReference>
<organism evidence="1 2">
    <name type="scientific">Microbulbifer variabilis</name>
    <dbReference type="NCBI Taxonomy" id="266805"/>
    <lineage>
        <taxon>Bacteria</taxon>
        <taxon>Pseudomonadati</taxon>
        <taxon>Pseudomonadota</taxon>
        <taxon>Gammaproteobacteria</taxon>
        <taxon>Cellvibrionales</taxon>
        <taxon>Microbulbiferaceae</taxon>
        <taxon>Microbulbifer</taxon>
    </lineage>
</organism>
<dbReference type="Pfam" id="PF05621">
    <property type="entry name" value="TniB"/>
    <property type="match status" value="1"/>
</dbReference>
<dbReference type="Proteomes" id="UP001055658">
    <property type="component" value="Chromosome"/>
</dbReference>